<gene>
    <name evidence="4" type="ORF">ENU96_08175</name>
</gene>
<name>A0A7V3YN65_9BACT</name>
<dbReference type="Pfam" id="PF01408">
    <property type="entry name" value="GFO_IDH_MocA"/>
    <property type="match status" value="1"/>
</dbReference>
<dbReference type="InterPro" id="IPR036291">
    <property type="entry name" value="NAD(P)-bd_dom_sf"/>
</dbReference>
<feature type="domain" description="GFO/IDH/MocA-like oxidoreductase" evidence="3">
    <location>
        <begin position="146"/>
        <end position="266"/>
    </location>
</feature>
<evidence type="ECO:0000256" key="1">
    <source>
        <dbReference type="ARBA" id="ARBA00023002"/>
    </source>
</evidence>
<evidence type="ECO:0000313" key="4">
    <source>
        <dbReference type="EMBL" id="HGI75636.1"/>
    </source>
</evidence>
<sequence>MFALPFALEGGKNMPDRVRVGIIGSRFEAEIHAIAFQKIPHVAEIVAVASPTPGHAEAFARRFGIPRFYTDYRRMLEDRDIDMVTICAPNYLHAQITVDAAQSGKHVVCEKPLCMNLEEADRMIKACKENRVFLFYAEELCFTPKYVRAKELVDEGALGKVYLVKQSEKHFGPHSEWFWDVERSGGGVLMDMGCHGIEFARFVLGKPKVKSVYAHLGTYVHRDKTRGDDEAVTIVEFENDAYAVIENSWAKRGGMDDRAEIYGEGGVTYAVLHMGISLVTYSEYGYGYAVEKAPTTKGWTFTVYEEIWNYGFPQEMEHFSRCVLGLETPRETGEDGRAVLEIICAAYASAGEGRKIAFPFEARGVRKPIDLWLRNL</sequence>
<dbReference type="SUPFAM" id="SSF55347">
    <property type="entry name" value="Glyceraldehyde-3-phosphate dehydrogenase-like, C-terminal domain"/>
    <property type="match status" value="1"/>
</dbReference>
<dbReference type="SUPFAM" id="SSF51735">
    <property type="entry name" value="NAD(P)-binding Rossmann-fold domains"/>
    <property type="match status" value="1"/>
</dbReference>
<reference evidence="4" key="1">
    <citation type="journal article" date="2020" name="mSystems">
        <title>Genome- and Community-Level Interaction Insights into Carbon Utilization and Element Cycling Functions of Hydrothermarchaeota in Hydrothermal Sediment.</title>
        <authorList>
            <person name="Zhou Z."/>
            <person name="Liu Y."/>
            <person name="Xu W."/>
            <person name="Pan J."/>
            <person name="Luo Z.H."/>
            <person name="Li M."/>
        </authorList>
    </citation>
    <scope>NUCLEOTIDE SEQUENCE [LARGE SCALE GENOMIC DNA]</scope>
    <source>
        <strain evidence="4">SpSt-716</strain>
    </source>
</reference>
<comment type="caution">
    <text evidence="4">The sequence shown here is derived from an EMBL/GenBank/DDBJ whole genome shotgun (WGS) entry which is preliminary data.</text>
</comment>
<dbReference type="InterPro" id="IPR000683">
    <property type="entry name" value="Gfo/Idh/MocA-like_OxRdtase_N"/>
</dbReference>
<evidence type="ECO:0000259" key="2">
    <source>
        <dbReference type="Pfam" id="PF01408"/>
    </source>
</evidence>
<dbReference type="InterPro" id="IPR050463">
    <property type="entry name" value="Gfo/Idh/MocA_oxidrdct_glycsds"/>
</dbReference>
<dbReference type="InterPro" id="IPR055170">
    <property type="entry name" value="GFO_IDH_MocA-like_dom"/>
</dbReference>
<proteinExistence type="predicted"/>
<dbReference type="EMBL" id="DTEN01000328">
    <property type="protein sequence ID" value="HGI75636.1"/>
    <property type="molecule type" value="Genomic_DNA"/>
</dbReference>
<feature type="domain" description="Gfo/Idh/MocA-like oxidoreductase N-terminal" evidence="2">
    <location>
        <begin position="18"/>
        <end position="135"/>
    </location>
</feature>
<dbReference type="Pfam" id="PF22725">
    <property type="entry name" value="GFO_IDH_MocA_C3"/>
    <property type="match status" value="1"/>
</dbReference>
<dbReference type="AlphaFoldDB" id="A0A7V3YN65"/>
<evidence type="ECO:0000259" key="3">
    <source>
        <dbReference type="Pfam" id="PF22725"/>
    </source>
</evidence>
<protein>
    <submittedName>
        <fullName evidence="4">Gfo/Idh/MocA family oxidoreductase</fullName>
    </submittedName>
</protein>
<dbReference type="PANTHER" id="PTHR43818">
    <property type="entry name" value="BCDNA.GH03377"/>
    <property type="match status" value="1"/>
</dbReference>
<dbReference type="GO" id="GO:0000166">
    <property type="term" value="F:nucleotide binding"/>
    <property type="evidence" value="ECO:0007669"/>
    <property type="project" value="InterPro"/>
</dbReference>
<keyword evidence="1" id="KW-0560">Oxidoreductase</keyword>
<dbReference type="PANTHER" id="PTHR43818:SF11">
    <property type="entry name" value="BCDNA.GH03377"/>
    <property type="match status" value="1"/>
</dbReference>
<accession>A0A7V3YN65</accession>
<dbReference type="Gene3D" id="3.40.50.720">
    <property type="entry name" value="NAD(P)-binding Rossmann-like Domain"/>
    <property type="match status" value="1"/>
</dbReference>
<dbReference type="GO" id="GO:0016491">
    <property type="term" value="F:oxidoreductase activity"/>
    <property type="evidence" value="ECO:0007669"/>
    <property type="project" value="UniProtKB-KW"/>
</dbReference>
<dbReference type="Gene3D" id="3.30.360.10">
    <property type="entry name" value="Dihydrodipicolinate Reductase, domain 2"/>
    <property type="match status" value="1"/>
</dbReference>
<organism evidence="4">
    <name type="scientific">Candidatus Caldatribacterium californiense</name>
    <dbReference type="NCBI Taxonomy" id="1454726"/>
    <lineage>
        <taxon>Bacteria</taxon>
        <taxon>Pseudomonadati</taxon>
        <taxon>Atribacterota</taxon>
        <taxon>Atribacteria</taxon>
        <taxon>Atribacterales</taxon>
        <taxon>Candidatus Caldatribacteriaceae</taxon>
        <taxon>Candidatus Caldatribacterium</taxon>
    </lineage>
</organism>